<dbReference type="PANTHER" id="PTHR33507">
    <property type="entry name" value="INNER MEMBRANE PROTEIN YBBJ"/>
    <property type="match status" value="1"/>
</dbReference>
<accession>A0A498CU20</accession>
<evidence type="ECO:0000313" key="7">
    <source>
        <dbReference type="EMBL" id="RLL10150.1"/>
    </source>
</evidence>
<reference evidence="7 8" key="1">
    <citation type="submission" date="2018-10" db="EMBL/GenBank/DDBJ databases">
        <title>Anaerotruncus faecis sp. nov., isolated from human feces.</title>
        <authorList>
            <person name="Wang Y.-J."/>
        </authorList>
    </citation>
    <scope>NUCLEOTIDE SEQUENCE [LARGE SCALE GENOMIC DNA]</scope>
    <source>
        <strain evidence="7 8">22A2-44</strain>
    </source>
</reference>
<dbReference type="GO" id="GO:0005886">
    <property type="term" value="C:plasma membrane"/>
    <property type="evidence" value="ECO:0007669"/>
    <property type="project" value="TreeGrafter"/>
</dbReference>
<evidence type="ECO:0000313" key="8">
    <source>
        <dbReference type="Proteomes" id="UP000276301"/>
    </source>
</evidence>
<comment type="subcellular location">
    <subcellularLocation>
        <location evidence="1">Membrane</location>
        <topology evidence="1">Multi-pass membrane protein</topology>
    </subcellularLocation>
</comment>
<dbReference type="Gene3D" id="2.40.50.140">
    <property type="entry name" value="Nucleic acid-binding proteins"/>
    <property type="match status" value="1"/>
</dbReference>
<keyword evidence="8" id="KW-1185">Reference proteome</keyword>
<sequence length="157" mass="16978">MNMLSWWQQYAPIVWLLLAIAFAVSEGLTVQLVSIWFAVGAAITAAEAALFDVSWVVQLWTFVIVSAVLLIGTRPIAKNLLHVKKESTNADRFIGQVGVVTDPIDNDLSAGRARVGGLDWSARSSDGADIPAGEKIRVLAIDGVKLIVEPYSKQTES</sequence>
<dbReference type="InterPro" id="IPR012340">
    <property type="entry name" value="NA-bd_OB-fold"/>
</dbReference>
<dbReference type="InterPro" id="IPR002810">
    <property type="entry name" value="NfeD-like_C"/>
</dbReference>
<comment type="caution">
    <text evidence="7">The sequence shown here is derived from an EMBL/GenBank/DDBJ whole genome shotgun (WGS) entry which is preliminary data.</text>
</comment>
<feature type="transmembrane region" description="Helical" evidence="5">
    <location>
        <begin position="6"/>
        <end position="25"/>
    </location>
</feature>
<dbReference type="PANTHER" id="PTHR33507:SF3">
    <property type="entry name" value="INNER MEMBRANE PROTEIN YBBJ"/>
    <property type="match status" value="1"/>
</dbReference>
<dbReference type="EMBL" id="RCHT01000016">
    <property type="protein sequence ID" value="RLL10150.1"/>
    <property type="molecule type" value="Genomic_DNA"/>
</dbReference>
<keyword evidence="3 5" id="KW-1133">Transmembrane helix</keyword>
<dbReference type="SUPFAM" id="SSF141322">
    <property type="entry name" value="NfeD domain-like"/>
    <property type="match status" value="1"/>
</dbReference>
<evidence type="ECO:0000256" key="1">
    <source>
        <dbReference type="ARBA" id="ARBA00004141"/>
    </source>
</evidence>
<evidence type="ECO:0000256" key="5">
    <source>
        <dbReference type="SAM" id="Phobius"/>
    </source>
</evidence>
<gene>
    <name evidence="7" type="ORF">D4A47_09275</name>
</gene>
<dbReference type="Proteomes" id="UP000276301">
    <property type="component" value="Unassembled WGS sequence"/>
</dbReference>
<name>A0A498CU20_9FIRM</name>
<dbReference type="Pfam" id="PF01957">
    <property type="entry name" value="NfeD"/>
    <property type="match status" value="1"/>
</dbReference>
<evidence type="ECO:0000259" key="6">
    <source>
        <dbReference type="Pfam" id="PF01957"/>
    </source>
</evidence>
<keyword evidence="2 5" id="KW-0812">Transmembrane</keyword>
<dbReference type="InterPro" id="IPR052165">
    <property type="entry name" value="Membrane_assoc_protease"/>
</dbReference>
<proteinExistence type="predicted"/>
<dbReference type="AlphaFoldDB" id="A0A498CU20"/>
<organism evidence="7 8">
    <name type="scientific">Anaerotruncus massiliensis</name>
    <name type="common">ex Liu et al. 2021</name>
    <dbReference type="NCBI Taxonomy" id="2321404"/>
    <lineage>
        <taxon>Bacteria</taxon>
        <taxon>Bacillati</taxon>
        <taxon>Bacillota</taxon>
        <taxon>Clostridia</taxon>
        <taxon>Eubacteriales</taxon>
        <taxon>Oscillospiraceae</taxon>
        <taxon>Anaerotruncus</taxon>
    </lineage>
</organism>
<feature type="transmembrane region" description="Helical" evidence="5">
    <location>
        <begin position="57"/>
        <end position="77"/>
    </location>
</feature>
<dbReference type="RefSeq" id="WP_121587074.1">
    <property type="nucleotide sequence ID" value="NZ_RCHT01000016.1"/>
</dbReference>
<feature type="domain" description="NfeD-like C-terminal" evidence="6">
    <location>
        <begin position="90"/>
        <end position="150"/>
    </location>
</feature>
<evidence type="ECO:0000256" key="4">
    <source>
        <dbReference type="ARBA" id="ARBA00023136"/>
    </source>
</evidence>
<evidence type="ECO:0000256" key="2">
    <source>
        <dbReference type="ARBA" id="ARBA00022692"/>
    </source>
</evidence>
<keyword evidence="4 5" id="KW-0472">Membrane</keyword>
<evidence type="ECO:0000256" key="3">
    <source>
        <dbReference type="ARBA" id="ARBA00022989"/>
    </source>
</evidence>
<protein>
    <submittedName>
        <fullName evidence="7">NfeD family protein</fullName>
    </submittedName>
</protein>